<feature type="compositionally biased region" description="Polar residues" evidence="1">
    <location>
        <begin position="15"/>
        <end position="27"/>
    </location>
</feature>
<dbReference type="RefSeq" id="WP_310913387.1">
    <property type="nucleotide sequence ID" value="NZ_JAVLVT010000008.1"/>
</dbReference>
<organism evidence="3 4">
    <name type="scientific">Lipingzhangella rawalii</name>
    <dbReference type="NCBI Taxonomy" id="2055835"/>
    <lineage>
        <taxon>Bacteria</taxon>
        <taxon>Bacillati</taxon>
        <taxon>Actinomycetota</taxon>
        <taxon>Actinomycetes</taxon>
        <taxon>Streptosporangiales</taxon>
        <taxon>Nocardiopsidaceae</taxon>
        <taxon>Lipingzhangella</taxon>
    </lineage>
</organism>
<evidence type="ECO:0000256" key="2">
    <source>
        <dbReference type="SAM" id="Phobius"/>
    </source>
</evidence>
<feature type="transmembrane region" description="Helical" evidence="2">
    <location>
        <begin position="99"/>
        <end position="118"/>
    </location>
</feature>
<comment type="caution">
    <text evidence="3">The sequence shown here is derived from an EMBL/GenBank/DDBJ whole genome shotgun (WGS) entry which is preliminary data.</text>
</comment>
<sequence length="593" mass="66290">MSAPHVVADQRVSAPPTTDSVPPTASHTAATRHLCTGVYIDAAFRDRVLRKVHNSPYKRVAPSYAFDLIPLMRNAWYARLLETALHTALVGSFSIPALLGHQTVAALMAGGLLLYWLVWHEVATCRSLVHEHVRHRQAQRDGDTVKQSQLTFKRLQRNRGTSAWDELRGRLRIILPAGVITVVVILGLVAARPDELLLVGQLSLGLAASAMFLGGLRQGLINRFHDPKQLRPHRMTPRERTVDSQQQHPCAVYRRISTRDDEDEMPFFSMYGNESPFVGTGELMHHWDPPMTVRILSEGDEDTASREYRTPPFTAHELVDHLESAVQTLDRDHDDVRLDLDVRRRVYISETAASADRTLLRREPTREEIATIIDDPHGRKHHFLEVTAPAEDGELVTVVLLRVIVQGRMLSIDFAGCALAQTPHEYQRVEAYGEHGVLAVLAGALRTLVTLPAEFGKLWRLVELPALFGLALWAQRDRTLTPRRGVMIGPRLSVRAEQAQEWSKVQLDRTTLLKNMKIIEKRLLNAAEDFLRARNVDTSEFDKQATKIFNSGIMNLGNNNQVNGNILGGLHMNALLSAQQGGDAGQQKGATES</sequence>
<keyword evidence="2" id="KW-0812">Transmembrane</keyword>
<accession>A0ABU2H964</accession>
<gene>
    <name evidence="3" type="ORF">RIF23_16175</name>
</gene>
<keyword evidence="4" id="KW-1185">Reference proteome</keyword>
<name>A0ABU2H964_9ACTN</name>
<protein>
    <submittedName>
        <fullName evidence="3">Uncharacterized protein</fullName>
    </submittedName>
</protein>
<keyword evidence="2" id="KW-1133">Transmembrane helix</keyword>
<dbReference type="Proteomes" id="UP001250214">
    <property type="component" value="Unassembled WGS sequence"/>
</dbReference>
<evidence type="ECO:0000313" key="4">
    <source>
        <dbReference type="Proteomes" id="UP001250214"/>
    </source>
</evidence>
<keyword evidence="2" id="KW-0472">Membrane</keyword>
<proteinExistence type="predicted"/>
<feature type="transmembrane region" description="Helical" evidence="2">
    <location>
        <begin position="173"/>
        <end position="191"/>
    </location>
</feature>
<reference evidence="4" key="1">
    <citation type="submission" date="2023-07" db="EMBL/GenBank/DDBJ databases">
        <title>Novel species in the genus Lipingzhangella isolated from Sambhar Salt Lake.</title>
        <authorList>
            <person name="Jiya N."/>
            <person name="Kajale S."/>
            <person name="Sharma A."/>
        </authorList>
    </citation>
    <scope>NUCLEOTIDE SEQUENCE [LARGE SCALE GENOMIC DNA]</scope>
    <source>
        <strain evidence="4">LS1_29</strain>
    </source>
</reference>
<evidence type="ECO:0000313" key="3">
    <source>
        <dbReference type="EMBL" id="MDS1271831.1"/>
    </source>
</evidence>
<evidence type="ECO:0000256" key="1">
    <source>
        <dbReference type="SAM" id="MobiDB-lite"/>
    </source>
</evidence>
<feature type="region of interest" description="Disordered" evidence="1">
    <location>
        <begin position="1"/>
        <end position="27"/>
    </location>
</feature>
<dbReference type="EMBL" id="JAVLVT010000008">
    <property type="protein sequence ID" value="MDS1271831.1"/>
    <property type="molecule type" value="Genomic_DNA"/>
</dbReference>